<keyword evidence="3 12" id="KW-0808">Transferase</keyword>
<dbReference type="PIRSF" id="PIRSF002811">
    <property type="entry name" value="DnaG"/>
    <property type="match status" value="1"/>
</dbReference>
<dbReference type="EC" id="2.7.7.101" evidence="12"/>
<dbReference type="Pfam" id="PF01807">
    <property type="entry name" value="Zn_ribbon_DnaG"/>
    <property type="match status" value="1"/>
</dbReference>
<feature type="zinc finger region" description="CHC2-type" evidence="12 14">
    <location>
        <begin position="46"/>
        <end position="70"/>
    </location>
</feature>
<keyword evidence="1 12" id="KW-0240">DNA-directed RNA polymerase</keyword>
<keyword evidence="8 12" id="KW-0862">Zinc</keyword>
<evidence type="ECO:0000256" key="3">
    <source>
        <dbReference type="ARBA" id="ARBA00022679"/>
    </source>
</evidence>
<evidence type="ECO:0000256" key="13">
    <source>
        <dbReference type="PIRNR" id="PIRNR002811"/>
    </source>
</evidence>
<feature type="domain" description="Toprim" evidence="16">
    <location>
        <begin position="280"/>
        <end position="362"/>
    </location>
</feature>
<comment type="catalytic activity">
    <reaction evidence="12">
        <text>ssDNA + n NTP = ssDNA/pppN(pN)n-1 hybrid + (n-1) diphosphate.</text>
        <dbReference type="EC" id="2.7.7.101"/>
    </reaction>
</comment>
<dbReference type="FunFam" id="3.40.1360.10:FF:000002">
    <property type="entry name" value="DNA primase"/>
    <property type="match status" value="1"/>
</dbReference>
<keyword evidence="9" id="KW-0460">Magnesium</keyword>
<dbReference type="Gene3D" id="1.20.50.20">
    <property type="entry name" value="DnaG, RNA polymerase domain, helical bundle"/>
    <property type="match status" value="1"/>
</dbReference>
<dbReference type="CDD" id="cd03364">
    <property type="entry name" value="TOPRIM_DnaG_primases"/>
    <property type="match status" value="1"/>
</dbReference>
<dbReference type="Pfam" id="PF10410">
    <property type="entry name" value="DnaB_bind"/>
    <property type="match status" value="1"/>
</dbReference>
<reference evidence="17 18" key="1">
    <citation type="submission" date="2016-06" db="EMBL/GenBank/DDBJ databases">
        <authorList>
            <person name="Kjaerup R.B."/>
            <person name="Dalgaard T.S."/>
            <person name="Juul-Madsen H.R."/>
        </authorList>
    </citation>
    <scope>NUCLEOTIDE SEQUENCE [LARGE SCALE GENOMIC DNA]</scope>
    <source>
        <strain evidence="17 18">DSM 16361</strain>
    </source>
</reference>
<dbReference type="InterPro" id="IPR019475">
    <property type="entry name" value="DNA_primase_DnaB-bd"/>
</dbReference>
<evidence type="ECO:0000256" key="4">
    <source>
        <dbReference type="ARBA" id="ARBA00022695"/>
    </source>
</evidence>
<dbReference type="GO" id="GO:1990077">
    <property type="term" value="C:primosome complex"/>
    <property type="evidence" value="ECO:0007669"/>
    <property type="project" value="UniProtKB-KW"/>
</dbReference>
<evidence type="ECO:0000256" key="2">
    <source>
        <dbReference type="ARBA" id="ARBA00022515"/>
    </source>
</evidence>
<keyword evidence="10 12" id="KW-0238">DNA-binding</keyword>
<name>A0A238D7L2_THIDL</name>
<keyword evidence="2 12" id="KW-0639">Primosome</keyword>
<dbReference type="GO" id="GO:0005737">
    <property type="term" value="C:cytoplasm"/>
    <property type="evidence" value="ECO:0007669"/>
    <property type="project" value="TreeGrafter"/>
</dbReference>
<keyword evidence="6 12" id="KW-0479">Metal-binding</keyword>
<dbReference type="InterPro" id="IPR037068">
    <property type="entry name" value="DNA_primase_core_N_sf"/>
</dbReference>
<evidence type="ECO:0000256" key="8">
    <source>
        <dbReference type="ARBA" id="ARBA00022833"/>
    </source>
</evidence>
<dbReference type="InterPro" id="IPR006171">
    <property type="entry name" value="TOPRIM_dom"/>
</dbReference>
<dbReference type="FunFam" id="3.90.580.10:FF:000001">
    <property type="entry name" value="DNA primase"/>
    <property type="match status" value="1"/>
</dbReference>
<evidence type="ECO:0000313" key="18">
    <source>
        <dbReference type="Proteomes" id="UP000214566"/>
    </source>
</evidence>
<evidence type="ECO:0000256" key="10">
    <source>
        <dbReference type="ARBA" id="ARBA00023125"/>
    </source>
</evidence>
<dbReference type="InterPro" id="IPR002694">
    <property type="entry name" value="Znf_CHC2"/>
</dbReference>
<dbReference type="Gene3D" id="3.40.1360.10">
    <property type="match status" value="1"/>
</dbReference>
<dbReference type="PANTHER" id="PTHR30313:SF2">
    <property type="entry name" value="DNA PRIMASE"/>
    <property type="match status" value="1"/>
</dbReference>
<dbReference type="InterPro" id="IPR006295">
    <property type="entry name" value="DNA_primase_DnaG"/>
</dbReference>
<dbReference type="SUPFAM" id="SSF57783">
    <property type="entry name" value="Zinc beta-ribbon"/>
    <property type="match status" value="1"/>
</dbReference>
<dbReference type="Proteomes" id="UP000214566">
    <property type="component" value="Unassembled WGS sequence"/>
</dbReference>
<keyword evidence="18" id="KW-1185">Reference proteome</keyword>
<dbReference type="EMBL" id="FLMQ01000056">
    <property type="protein sequence ID" value="SBP89209.1"/>
    <property type="molecule type" value="Genomic_DNA"/>
</dbReference>
<evidence type="ECO:0000256" key="1">
    <source>
        <dbReference type="ARBA" id="ARBA00022478"/>
    </source>
</evidence>
<dbReference type="GO" id="GO:0008270">
    <property type="term" value="F:zinc ion binding"/>
    <property type="evidence" value="ECO:0007669"/>
    <property type="project" value="UniProtKB-UniRule"/>
</dbReference>
<dbReference type="InterPro" id="IPR034151">
    <property type="entry name" value="TOPRIM_DnaG_bac"/>
</dbReference>
<organism evidence="17 18">
    <name type="scientific">Thiomonas delicata</name>
    <name type="common">Thiomonas cuprina</name>
    <dbReference type="NCBI Taxonomy" id="364030"/>
    <lineage>
        <taxon>Bacteria</taxon>
        <taxon>Pseudomonadati</taxon>
        <taxon>Pseudomonadota</taxon>
        <taxon>Betaproteobacteria</taxon>
        <taxon>Burkholderiales</taxon>
        <taxon>Thiomonas</taxon>
    </lineage>
</organism>
<dbReference type="SUPFAM" id="SSF117023">
    <property type="entry name" value="DNA primase DnaG, C-terminal domain"/>
    <property type="match status" value="1"/>
</dbReference>
<dbReference type="AlphaFoldDB" id="A0A238D7L2"/>
<dbReference type="GO" id="GO:0003899">
    <property type="term" value="F:DNA-directed RNA polymerase activity"/>
    <property type="evidence" value="ECO:0007669"/>
    <property type="project" value="UniProtKB-UniRule"/>
</dbReference>
<comment type="function">
    <text evidence="12 13">RNA polymerase that catalyzes the synthesis of short RNA molecules used as primers for DNA polymerase during DNA replication.</text>
</comment>
<evidence type="ECO:0000256" key="15">
    <source>
        <dbReference type="SAM" id="MobiDB-lite"/>
    </source>
</evidence>
<dbReference type="GO" id="GO:0006269">
    <property type="term" value="P:DNA replication, synthesis of primer"/>
    <property type="evidence" value="ECO:0007669"/>
    <property type="project" value="UniProtKB-UniRule"/>
</dbReference>
<sequence length="626" mass="69142">MPPRPSAMSLIPQDFIQELLGRVDIADVVGRSVQLKKAGTNYKGLCPFHTEKSPSFTVSPSKQFYHCFGCGAHGTAIGFLMDHLGLSFPDAVRELASQVGMSVPEMPQDPGTAQQVREQRSLKQTLQEVLEQANRFYRDQLRDNRRAVDYLKGRGLSGKIAAGFGLGYAPDDWQGLARVFPNYEADILIQAGLVVGRDTQGETIEPGDLDGRTIARRYDRLRDRITFPIRNTQGELIGFGGRILDQGEPKYLNSPETLLFHKGEELYGLFEGRAAIQRQGYALVVEGYLDVIALAQHGVGHAVATLGTACTAEHVKKLFRHCGQIVFSFDGDAAGRKAALRAMEATLPMLGDERSVKFLFLPAEHDPDTFVREYGADAFEREVGRAQPLSVFLLDTLANGLALDTAEGRAQAIARARPLIGQLAESALKAQIIGEFAKRVQTPAAELRQALTPAQGMRSPKRDSGENDRRPSPSLAARRASRMLTPRTDHVQVHAQTAMRILLAHPELWDSLSSSQHELLMHDGSTTEQLARWLEARLDAFPGMSASALWESLRLDGLLEQAQAMGTADMLDADPSVVRQDLFGALRWVELDRIERRQDELSRGGLIDEASKAEFRSLLSRRRELS</sequence>
<dbReference type="Pfam" id="PF08275">
    <property type="entry name" value="DNAG_N"/>
    <property type="match status" value="1"/>
</dbReference>
<comment type="subunit">
    <text evidence="12">Monomer. Interacts with DnaB.</text>
</comment>
<gene>
    <name evidence="12" type="primary">dnaG</name>
    <name evidence="17" type="ORF">THIARS_70829</name>
</gene>
<accession>A0A238D7L2</accession>
<dbReference type="SMART" id="SM00400">
    <property type="entry name" value="ZnF_CHCC"/>
    <property type="match status" value="1"/>
</dbReference>
<dbReference type="NCBIfam" id="TIGR01391">
    <property type="entry name" value="dnaG"/>
    <property type="match status" value="1"/>
</dbReference>
<evidence type="ECO:0000256" key="14">
    <source>
        <dbReference type="PIRSR" id="PIRSR002811-1"/>
    </source>
</evidence>
<comment type="cofactor">
    <cofactor evidence="12 13 14">
        <name>Zn(2+)</name>
        <dbReference type="ChEBI" id="CHEBI:29105"/>
    </cofactor>
    <text evidence="12 13 14">Binds 1 zinc ion per monomer.</text>
</comment>
<dbReference type="InterPro" id="IPR030846">
    <property type="entry name" value="DnaG_bac"/>
</dbReference>
<dbReference type="GO" id="GO:0003677">
    <property type="term" value="F:DNA binding"/>
    <property type="evidence" value="ECO:0007669"/>
    <property type="project" value="UniProtKB-KW"/>
</dbReference>
<comment type="similarity">
    <text evidence="12 13">Belongs to the DnaG primase family.</text>
</comment>
<dbReference type="HAMAP" id="MF_00974">
    <property type="entry name" value="DNA_primase_DnaG"/>
    <property type="match status" value="1"/>
</dbReference>
<evidence type="ECO:0000256" key="11">
    <source>
        <dbReference type="ARBA" id="ARBA00023163"/>
    </source>
</evidence>
<evidence type="ECO:0000256" key="12">
    <source>
        <dbReference type="HAMAP-Rule" id="MF_00974"/>
    </source>
</evidence>
<dbReference type="GO" id="GO:0000428">
    <property type="term" value="C:DNA-directed RNA polymerase complex"/>
    <property type="evidence" value="ECO:0007669"/>
    <property type="project" value="UniProtKB-KW"/>
</dbReference>
<evidence type="ECO:0000256" key="6">
    <source>
        <dbReference type="ARBA" id="ARBA00022723"/>
    </source>
</evidence>
<dbReference type="SUPFAM" id="SSF56731">
    <property type="entry name" value="DNA primase core"/>
    <property type="match status" value="1"/>
</dbReference>
<keyword evidence="5 12" id="KW-0235">DNA replication</keyword>
<dbReference type="Pfam" id="PF13155">
    <property type="entry name" value="Toprim_2"/>
    <property type="match status" value="1"/>
</dbReference>
<comment type="domain">
    <text evidence="12">Contains an N-terminal zinc-binding domain, a central core domain that contains the primase activity, and a C-terminal DnaB-binding domain.</text>
</comment>
<dbReference type="PROSITE" id="PS50880">
    <property type="entry name" value="TOPRIM"/>
    <property type="match status" value="1"/>
</dbReference>
<evidence type="ECO:0000256" key="9">
    <source>
        <dbReference type="ARBA" id="ARBA00022842"/>
    </source>
</evidence>
<dbReference type="SMART" id="SM00493">
    <property type="entry name" value="TOPRIM"/>
    <property type="match status" value="1"/>
</dbReference>
<evidence type="ECO:0000259" key="16">
    <source>
        <dbReference type="PROSITE" id="PS50880"/>
    </source>
</evidence>
<dbReference type="InterPro" id="IPR013264">
    <property type="entry name" value="DNAG_N"/>
</dbReference>
<dbReference type="InterPro" id="IPR036977">
    <property type="entry name" value="DNA_primase_Znf_CHC2"/>
</dbReference>
<keyword evidence="11 12" id="KW-0804">Transcription</keyword>
<proteinExistence type="inferred from homology"/>
<feature type="compositionally biased region" description="Basic and acidic residues" evidence="15">
    <location>
        <begin position="460"/>
        <end position="471"/>
    </location>
</feature>
<keyword evidence="4 12" id="KW-0548">Nucleotidyltransferase</keyword>
<evidence type="ECO:0000313" key="17">
    <source>
        <dbReference type="EMBL" id="SBP89209.1"/>
    </source>
</evidence>
<evidence type="ECO:0000256" key="7">
    <source>
        <dbReference type="ARBA" id="ARBA00022771"/>
    </source>
</evidence>
<dbReference type="Gene3D" id="3.90.580.10">
    <property type="entry name" value="Zinc finger, CHC2-type domain"/>
    <property type="match status" value="1"/>
</dbReference>
<dbReference type="PANTHER" id="PTHR30313">
    <property type="entry name" value="DNA PRIMASE"/>
    <property type="match status" value="1"/>
</dbReference>
<feature type="region of interest" description="Disordered" evidence="15">
    <location>
        <begin position="448"/>
        <end position="485"/>
    </location>
</feature>
<dbReference type="Gene3D" id="3.90.980.10">
    <property type="entry name" value="DNA primase, catalytic core, N-terminal domain"/>
    <property type="match status" value="1"/>
</dbReference>
<keyword evidence="7 12" id="KW-0863">Zinc-finger</keyword>
<evidence type="ECO:0000256" key="5">
    <source>
        <dbReference type="ARBA" id="ARBA00022705"/>
    </source>
</evidence>
<dbReference type="InterPro" id="IPR050219">
    <property type="entry name" value="DnaG_primase"/>
</dbReference>
<protein>
    <recommendedName>
        <fullName evidence="12 13">DNA primase</fullName>
        <ecNumber evidence="12">2.7.7.101</ecNumber>
    </recommendedName>
</protein>